<dbReference type="GO" id="GO:0004803">
    <property type="term" value="F:transposase activity"/>
    <property type="evidence" value="ECO:0007669"/>
    <property type="project" value="InterPro"/>
</dbReference>
<protein>
    <submittedName>
        <fullName evidence="2">Transposase Tn3 family protein</fullName>
    </submittedName>
</protein>
<dbReference type="InterPro" id="IPR002513">
    <property type="entry name" value="Tn3_Tnp_DDE_dom"/>
</dbReference>
<proteinExistence type="predicted"/>
<dbReference type="Pfam" id="PF01526">
    <property type="entry name" value="DDE_Tnp_Tn3"/>
    <property type="match status" value="1"/>
</dbReference>
<accession>A0A2X3BKF0</accession>
<dbReference type="AlphaFoldDB" id="A0A2X3BKF0"/>
<dbReference type="Proteomes" id="UP000251088">
    <property type="component" value="Unassembled WGS sequence"/>
</dbReference>
<dbReference type="GO" id="GO:0006313">
    <property type="term" value="P:DNA transposition"/>
    <property type="evidence" value="ECO:0007669"/>
    <property type="project" value="InterPro"/>
</dbReference>
<feature type="domain" description="Tn3 transposase DDE" evidence="1">
    <location>
        <begin position="2"/>
        <end position="173"/>
    </location>
</feature>
<name>A0A2X3BKF0_KLEPN</name>
<dbReference type="EMBL" id="UAWN01000002">
    <property type="protein sequence ID" value="SQC05788.1"/>
    <property type="molecule type" value="Genomic_DNA"/>
</dbReference>
<evidence type="ECO:0000313" key="2">
    <source>
        <dbReference type="EMBL" id="SQC05788.1"/>
    </source>
</evidence>
<evidence type="ECO:0000313" key="3">
    <source>
        <dbReference type="Proteomes" id="UP000251088"/>
    </source>
</evidence>
<organism evidence="2 3">
    <name type="scientific">Klebsiella pneumoniae</name>
    <dbReference type="NCBI Taxonomy" id="573"/>
    <lineage>
        <taxon>Bacteria</taxon>
        <taxon>Pseudomonadati</taxon>
        <taxon>Pseudomonadota</taxon>
        <taxon>Gammaproteobacteria</taxon>
        <taxon>Enterobacterales</taxon>
        <taxon>Enterobacteriaceae</taxon>
        <taxon>Klebsiella/Raoultella group</taxon>
        <taxon>Klebsiella</taxon>
        <taxon>Klebsiella pneumoniae complex</taxon>
    </lineage>
</organism>
<gene>
    <name evidence="2" type="ORF">NCTC9128_00371</name>
</gene>
<sequence>MYPHLTPILTRGIDWELIAQQYDEIIKYTAALKTGTAEPEAILRRFTRNNIQHPTYKALAELGKAIKTIFLCRYLHDESLRCEINAGLNVVENWNSANNFIFYGEHGEFTSNRPADQELSMLSLHLLQISLVYINTLLIQNVLTEPAWQQRMTEEDWRGLTPLIYHHVNPYGRIELNMDQRLALAA</sequence>
<evidence type="ECO:0000259" key="1">
    <source>
        <dbReference type="Pfam" id="PF01526"/>
    </source>
</evidence>
<reference evidence="2 3" key="1">
    <citation type="submission" date="2018-06" db="EMBL/GenBank/DDBJ databases">
        <authorList>
            <consortium name="Pathogen Informatics"/>
            <person name="Doyle S."/>
        </authorList>
    </citation>
    <scope>NUCLEOTIDE SEQUENCE [LARGE SCALE GENOMIC DNA]</scope>
    <source>
        <strain evidence="2 3">NCTC9128</strain>
    </source>
</reference>